<proteinExistence type="predicted"/>
<accession>F2NLT3</accession>
<dbReference type="NCBIfam" id="TIGR02532">
    <property type="entry name" value="IV_pilin_GFxxxE"/>
    <property type="match status" value="1"/>
</dbReference>
<evidence type="ECO:0008006" key="5">
    <source>
        <dbReference type="Google" id="ProtNLM"/>
    </source>
</evidence>
<dbReference type="HOGENOM" id="CLU_1729185_0_0_0"/>
<dbReference type="STRING" id="869210.Marky_0150"/>
<dbReference type="EMBL" id="CP002630">
    <property type="protein sequence ID" value="AEB10913.1"/>
    <property type="molecule type" value="Genomic_DNA"/>
</dbReference>
<dbReference type="GO" id="GO:0009279">
    <property type="term" value="C:cell outer membrane"/>
    <property type="evidence" value="ECO:0007669"/>
    <property type="project" value="UniProtKB-SubCell"/>
</dbReference>
<gene>
    <name evidence="3" type="ordered locus">Marky_0150</name>
</gene>
<dbReference type="RefSeq" id="WP_013702968.1">
    <property type="nucleotide sequence ID" value="NC_015387.1"/>
</dbReference>
<keyword evidence="4" id="KW-1185">Reference proteome</keyword>
<dbReference type="Proteomes" id="UP000007030">
    <property type="component" value="Chromosome"/>
</dbReference>
<dbReference type="Pfam" id="PF07963">
    <property type="entry name" value="N_methyl"/>
    <property type="match status" value="1"/>
</dbReference>
<dbReference type="OrthoDB" id="9849136at2"/>
<protein>
    <recommendedName>
        <fullName evidence="5">Prepilin-type N-terminal cleavage/methylation domain-containing protein</fullName>
    </recommendedName>
</protein>
<name>F2NLT3_MARHT</name>
<comment type="subcellular location">
    <subcellularLocation>
        <location evidence="1">Cell outer membrane</location>
    </subcellularLocation>
</comment>
<keyword evidence="2" id="KW-0998">Cell outer membrane</keyword>
<evidence type="ECO:0000313" key="3">
    <source>
        <dbReference type="EMBL" id="AEB10913.1"/>
    </source>
</evidence>
<evidence type="ECO:0000256" key="1">
    <source>
        <dbReference type="ARBA" id="ARBA00004442"/>
    </source>
</evidence>
<sequence>MKRSLGLTLPEMAVALALTGVLALGAALLVTQGARAWQLGQVLLEAQTDYADLRRHLGEDVRRARAARVENGGQRLRLEGAAGRVCYYLEGGRVYRDPRGGCRSGTPLTLLEGYAGRFSAQGRSVRFVLTRTPAEGLTLPPIEATRRVLYP</sequence>
<reference evidence="3 4" key="1">
    <citation type="journal article" date="2012" name="Stand. Genomic Sci.">
        <title>Complete genome sequence of the aerobic, heterotroph Marinithermus hydrothermalis type strain (T1(T)) from a deep-sea hydrothermal vent chimney.</title>
        <authorList>
            <person name="Copeland A."/>
            <person name="Gu W."/>
            <person name="Yasawong M."/>
            <person name="Lapidus A."/>
            <person name="Lucas S."/>
            <person name="Deshpande S."/>
            <person name="Pagani I."/>
            <person name="Tapia R."/>
            <person name="Cheng J.F."/>
            <person name="Goodwin L.A."/>
            <person name="Pitluck S."/>
            <person name="Liolios K."/>
            <person name="Ivanova N."/>
            <person name="Mavromatis K."/>
            <person name="Mikhailova N."/>
            <person name="Pati A."/>
            <person name="Chen A."/>
            <person name="Palaniappan K."/>
            <person name="Land M."/>
            <person name="Pan C."/>
            <person name="Brambilla E.M."/>
            <person name="Rohde M."/>
            <person name="Tindall B.J."/>
            <person name="Sikorski J."/>
            <person name="Goker M."/>
            <person name="Detter J.C."/>
            <person name="Bristow J."/>
            <person name="Eisen J.A."/>
            <person name="Markowitz V."/>
            <person name="Hugenholtz P."/>
            <person name="Kyrpides N.C."/>
            <person name="Klenk H.P."/>
            <person name="Woyke T."/>
        </authorList>
    </citation>
    <scope>NUCLEOTIDE SEQUENCE [LARGE SCALE GENOMIC DNA]</scope>
    <source>
        <strain evidence="4">DSM 14884 / JCM 11576 / T1</strain>
    </source>
</reference>
<evidence type="ECO:0000256" key="2">
    <source>
        <dbReference type="ARBA" id="ARBA00023237"/>
    </source>
</evidence>
<dbReference type="AlphaFoldDB" id="F2NLT3"/>
<dbReference type="eggNOG" id="ENOG5033M7Q">
    <property type="taxonomic scope" value="Bacteria"/>
</dbReference>
<organism evidence="3 4">
    <name type="scientific">Marinithermus hydrothermalis (strain DSM 14884 / JCM 11576 / T1)</name>
    <dbReference type="NCBI Taxonomy" id="869210"/>
    <lineage>
        <taxon>Bacteria</taxon>
        <taxon>Thermotogati</taxon>
        <taxon>Deinococcota</taxon>
        <taxon>Deinococci</taxon>
        <taxon>Thermales</taxon>
        <taxon>Thermaceae</taxon>
        <taxon>Marinithermus</taxon>
    </lineage>
</organism>
<dbReference type="InterPro" id="IPR012902">
    <property type="entry name" value="N_methyl_site"/>
</dbReference>
<keyword evidence="2" id="KW-0472">Membrane</keyword>
<dbReference type="KEGG" id="mhd:Marky_0150"/>
<evidence type="ECO:0000313" key="4">
    <source>
        <dbReference type="Proteomes" id="UP000007030"/>
    </source>
</evidence>